<accession>A0A239M7E6</accession>
<sequence>MIEPLYADMTGRLMAHRVFIERLVYRLREVEGFQSSGLVNDIARLEAEIHTQLENAGLPDNLIEACEDELRQIGASANAGRTR</sequence>
<dbReference type="EMBL" id="FZOY01000013">
    <property type="protein sequence ID" value="SNT38043.1"/>
    <property type="molecule type" value="Genomic_DNA"/>
</dbReference>
<gene>
    <name evidence="1" type="ORF">SAMN05421757_11363</name>
</gene>
<reference evidence="1 2" key="1">
    <citation type="submission" date="2017-06" db="EMBL/GenBank/DDBJ databases">
        <authorList>
            <person name="Kim H.J."/>
            <person name="Triplett B.A."/>
        </authorList>
    </citation>
    <scope>NUCLEOTIDE SEQUENCE [LARGE SCALE GENOMIC DNA]</scope>
    <source>
        <strain evidence="1 2">DSM 29339</strain>
    </source>
</reference>
<evidence type="ECO:0000313" key="1">
    <source>
        <dbReference type="EMBL" id="SNT38043.1"/>
    </source>
</evidence>
<dbReference type="AlphaFoldDB" id="A0A239M7E6"/>
<dbReference type="Proteomes" id="UP000198426">
    <property type="component" value="Unassembled WGS sequence"/>
</dbReference>
<keyword evidence="2" id="KW-1185">Reference proteome</keyword>
<organism evidence="1 2">
    <name type="scientific">Tropicimonas sediminicola</name>
    <dbReference type="NCBI Taxonomy" id="1031541"/>
    <lineage>
        <taxon>Bacteria</taxon>
        <taxon>Pseudomonadati</taxon>
        <taxon>Pseudomonadota</taxon>
        <taxon>Alphaproteobacteria</taxon>
        <taxon>Rhodobacterales</taxon>
        <taxon>Roseobacteraceae</taxon>
        <taxon>Tropicimonas</taxon>
    </lineage>
</organism>
<protein>
    <submittedName>
        <fullName evidence="1">Uncharacterized protein</fullName>
    </submittedName>
</protein>
<name>A0A239M7E6_9RHOB</name>
<proteinExistence type="predicted"/>
<evidence type="ECO:0000313" key="2">
    <source>
        <dbReference type="Proteomes" id="UP000198426"/>
    </source>
</evidence>
<dbReference type="RefSeq" id="WP_089235399.1">
    <property type="nucleotide sequence ID" value="NZ_FZOY01000013.1"/>
</dbReference>